<dbReference type="Gene3D" id="3.30.920.30">
    <property type="entry name" value="Hypothetical protein"/>
    <property type="match status" value="1"/>
</dbReference>
<dbReference type="RefSeq" id="WP_229906178.1">
    <property type="nucleotide sequence ID" value="NZ_BMPJ01000041.1"/>
</dbReference>
<evidence type="ECO:0008006" key="3">
    <source>
        <dbReference type="Google" id="ProtNLM"/>
    </source>
</evidence>
<evidence type="ECO:0000313" key="1">
    <source>
        <dbReference type="EMBL" id="MFC0595370.1"/>
    </source>
</evidence>
<comment type="caution">
    <text evidence="1">The sequence shown here is derived from an EMBL/GenBank/DDBJ whole genome shotgun (WGS) entry which is preliminary data.</text>
</comment>
<name>A0ABV6PZT9_9DEIN</name>
<reference evidence="1 2" key="1">
    <citation type="submission" date="2024-09" db="EMBL/GenBank/DDBJ databases">
        <authorList>
            <person name="Sun Q."/>
            <person name="Mori K."/>
        </authorList>
    </citation>
    <scope>NUCLEOTIDE SEQUENCE [LARGE SCALE GENOMIC DNA]</scope>
    <source>
        <strain evidence="1 2">NCAIM B.02340</strain>
    </source>
</reference>
<dbReference type="InterPro" id="IPR038570">
    <property type="entry name" value="HicA_sf"/>
</dbReference>
<gene>
    <name evidence="1" type="ORF">ACFFFP_04200</name>
</gene>
<protein>
    <recommendedName>
        <fullName evidence="3">YcfA-like protein</fullName>
    </recommendedName>
</protein>
<dbReference type="EMBL" id="JBHLTW010000013">
    <property type="protein sequence ID" value="MFC0595370.1"/>
    <property type="molecule type" value="Genomic_DNA"/>
</dbReference>
<dbReference type="Proteomes" id="UP001589830">
    <property type="component" value="Unassembled WGS sequence"/>
</dbReference>
<evidence type="ECO:0000313" key="2">
    <source>
        <dbReference type="Proteomes" id="UP001589830"/>
    </source>
</evidence>
<sequence>MWKHPDGRMVVLDPVPLGTFKRILKAAGIPEEMFR</sequence>
<keyword evidence="2" id="KW-1185">Reference proteome</keyword>
<accession>A0ABV6PZT9</accession>
<organism evidence="1 2">
    <name type="scientific">Thermus composti</name>
    <dbReference type="NCBI Taxonomy" id="532059"/>
    <lineage>
        <taxon>Bacteria</taxon>
        <taxon>Thermotogati</taxon>
        <taxon>Deinococcota</taxon>
        <taxon>Deinococci</taxon>
        <taxon>Thermales</taxon>
        <taxon>Thermaceae</taxon>
        <taxon>Thermus</taxon>
    </lineage>
</organism>
<proteinExistence type="predicted"/>